<organism evidence="2 3">
    <name type="scientific">Shewanella aestuarii</name>
    <dbReference type="NCBI Taxonomy" id="1028752"/>
    <lineage>
        <taxon>Bacteria</taxon>
        <taxon>Pseudomonadati</taxon>
        <taxon>Pseudomonadota</taxon>
        <taxon>Gammaproteobacteria</taxon>
        <taxon>Alteromonadales</taxon>
        <taxon>Shewanellaceae</taxon>
        <taxon>Shewanella</taxon>
    </lineage>
</organism>
<keyword evidence="1" id="KW-0812">Transmembrane</keyword>
<protein>
    <submittedName>
        <fullName evidence="2">SoxR reducing system RseC family protein</fullName>
    </submittedName>
</protein>
<feature type="transmembrane region" description="Helical" evidence="1">
    <location>
        <begin position="119"/>
        <end position="137"/>
    </location>
</feature>
<evidence type="ECO:0000256" key="1">
    <source>
        <dbReference type="SAM" id="Phobius"/>
    </source>
</evidence>
<dbReference type="PIRSF" id="PIRSF004923">
    <property type="entry name" value="RseC"/>
    <property type="match status" value="1"/>
</dbReference>
<proteinExistence type="predicted"/>
<accession>A0A6G9QN23</accession>
<dbReference type="AlphaFoldDB" id="A0A6G9QN23"/>
<dbReference type="InterPro" id="IPR026268">
    <property type="entry name" value="RseC"/>
</dbReference>
<keyword evidence="3" id="KW-1185">Reference proteome</keyword>
<dbReference type="PANTHER" id="PTHR35867:SF1">
    <property type="entry name" value="PROTEIN RSEC"/>
    <property type="match status" value="1"/>
</dbReference>
<evidence type="ECO:0000313" key="3">
    <source>
        <dbReference type="Proteomes" id="UP000502608"/>
    </source>
</evidence>
<dbReference type="Pfam" id="PF04246">
    <property type="entry name" value="RseC_MucC"/>
    <property type="match status" value="1"/>
</dbReference>
<sequence length="169" mass="18237">MSEQPLNAQSTTSPLLEELARVVEHKDGWVMVEVELKSACNHCSNSDNCGTSAVAKAFSVKTQRFSIASDNAFQVGDMLKLGLPESVILQAAALVYLLPLIGLFVFAALGHFLGLGLDIDTNISAIMMSFVGGYLAWRLGKHFAFKIEDNAQPIIISNLGQQVDLAIKV</sequence>
<evidence type="ECO:0000313" key="2">
    <source>
        <dbReference type="EMBL" id="QIR15239.1"/>
    </source>
</evidence>
<keyword evidence="1" id="KW-0472">Membrane</keyword>
<dbReference type="KEGG" id="saes:HBH39_12715"/>
<dbReference type="EMBL" id="CP050313">
    <property type="protein sequence ID" value="QIR15239.1"/>
    <property type="molecule type" value="Genomic_DNA"/>
</dbReference>
<gene>
    <name evidence="2" type="ORF">HBH39_12715</name>
</gene>
<keyword evidence="1" id="KW-1133">Transmembrane helix</keyword>
<name>A0A6G9QN23_9GAMM</name>
<dbReference type="Proteomes" id="UP000502608">
    <property type="component" value="Chromosome"/>
</dbReference>
<dbReference type="RefSeq" id="WP_167678833.1">
    <property type="nucleotide sequence ID" value="NZ_CP050313.1"/>
</dbReference>
<dbReference type="InterPro" id="IPR007359">
    <property type="entry name" value="SigmaE_reg_RseC_MucC"/>
</dbReference>
<reference evidence="2 3" key="1">
    <citation type="submission" date="2020-03" db="EMBL/GenBank/DDBJ databases">
        <title>Complete genome sequence of Shewanella sp.</title>
        <authorList>
            <person name="Kim Y.-S."/>
            <person name="Kim S.-J."/>
            <person name="Jung H.-K."/>
            <person name="Kim K.-H."/>
        </authorList>
    </citation>
    <scope>NUCLEOTIDE SEQUENCE [LARGE SCALE GENOMIC DNA]</scope>
    <source>
        <strain evidence="2 3">PN3F2</strain>
    </source>
</reference>
<dbReference type="PANTHER" id="PTHR35867">
    <property type="entry name" value="PROTEIN RSEC"/>
    <property type="match status" value="1"/>
</dbReference>
<feature type="transmembrane region" description="Helical" evidence="1">
    <location>
        <begin position="87"/>
        <end position="113"/>
    </location>
</feature>